<dbReference type="EMBL" id="CP031310">
    <property type="protein sequence ID" value="QCC51385.1"/>
    <property type="molecule type" value="Genomic_DNA"/>
</dbReference>
<dbReference type="GO" id="GO:0005886">
    <property type="term" value="C:plasma membrane"/>
    <property type="evidence" value="ECO:0007669"/>
    <property type="project" value="UniProtKB-SubCell"/>
</dbReference>
<feature type="transmembrane region" description="Helical" evidence="6">
    <location>
        <begin position="261"/>
        <end position="280"/>
    </location>
</feature>
<comment type="subcellular location">
    <subcellularLocation>
        <location evidence="1">Cell membrane</location>
        <topology evidence="1">Multi-pass membrane protein</topology>
    </subcellularLocation>
</comment>
<feature type="transmembrane region" description="Helical" evidence="6">
    <location>
        <begin position="287"/>
        <end position="308"/>
    </location>
</feature>
<evidence type="ECO:0000313" key="8">
    <source>
        <dbReference type="EMBL" id="QCC51385.1"/>
    </source>
</evidence>
<dbReference type="InterPro" id="IPR004869">
    <property type="entry name" value="MMPL_dom"/>
</dbReference>
<keyword evidence="4 6" id="KW-1133">Transmembrane helix</keyword>
<proteinExistence type="predicted"/>
<organism evidence="8 9">
    <name type="scientific">Halapricum salinum</name>
    <dbReference type="NCBI Taxonomy" id="1457250"/>
    <lineage>
        <taxon>Archaea</taxon>
        <taxon>Methanobacteriati</taxon>
        <taxon>Methanobacteriota</taxon>
        <taxon>Stenosarchaea group</taxon>
        <taxon>Halobacteria</taxon>
        <taxon>Halobacteriales</taxon>
        <taxon>Haloarculaceae</taxon>
        <taxon>Halapricum</taxon>
    </lineage>
</organism>
<feature type="domain" description="SSD" evidence="7">
    <location>
        <begin position="677"/>
        <end position="837"/>
    </location>
</feature>
<dbReference type="InterPro" id="IPR050545">
    <property type="entry name" value="Mycobact_MmpL"/>
</dbReference>
<dbReference type="Pfam" id="PF03176">
    <property type="entry name" value="MMPL"/>
    <property type="match status" value="2"/>
</dbReference>
<dbReference type="STRING" id="1457250.GCA_000755225_01088"/>
<evidence type="ECO:0000256" key="3">
    <source>
        <dbReference type="ARBA" id="ARBA00022692"/>
    </source>
</evidence>
<evidence type="ECO:0000313" key="9">
    <source>
        <dbReference type="Proteomes" id="UP000296706"/>
    </source>
</evidence>
<dbReference type="InterPro" id="IPR000731">
    <property type="entry name" value="SSD"/>
</dbReference>
<name>A0A4D6HCR7_9EURY</name>
<dbReference type="PANTHER" id="PTHR33406">
    <property type="entry name" value="MEMBRANE PROTEIN MJ1562-RELATED"/>
    <property type="match status" value="1"/>
</dbReference>
<dbReference type="AlphaFoldDB" id="A0A4D6HCR7"/>
<keyword evidence="9" id="KW-1185">Reference proteome</keyword>
<keyword evidence="3 6" id="KW-0812">Transmembrane</keyword>
<keyword evidence="2" id="KW-1003">Cell membrane</keyword>
<evidence type="ECO:0000259" key="7">
    <source>
        <dbReference type="PROSITE" id="PS50156"/>
    </source>
</evidence>
<evidence type="ECO:0000256" key="4">
    <source>
        <dbReference type="ARBA" id="ARBA00022989"/>
    </source>
</evidence>
<reference evidence="8 9" key="1">
    <citation type="journal article" date="2019" name="Nat. Commun.">
        <title>A new type of DNA phosphorothioation-based antiviral system in archaea.</title>
        <authorList>
            <person name="Xiong L."/>
            <person name="Liu S."/>
            <person name="Chen S."/>
            <person name="Xiao Y."/>
            <person name="Zhu B."/>
            <person name="Gao Y."/>
            <person name="Zhang Y."/>
            <person name="Chen B."/>
            <person name="Luo J."/>
            <person name="Deng Z."/>
            <person name="Chen X."/>
            <person name="Wang L."/>
            <person name="Chen S."/>
        </authorList>
    </citation>
    <scope>NUCLEOTIDE SEQUENCE [LARGE SCALE GENOMIC DNA]</scope>
    <source>
        <strain evidence="8 9">CBA1105</strain>
    </source>
</reference>
<keyword evidence="5 6" id="KW-0472">Membrane</keyword>
<feature type="transmembrane region" description="Helical" evidence="6">
    <location>
        <begin position="387"/>
        <end position="410"/>
    </location>
</feature>
<dbReference type="Gene3D" id="1.20.1640.10">
    <property type="entry name" value="Multidrug efflux transporter AcrB transmembrane domain"/>
    <property type="match status" value="2"/>
</dbReference>
<dbReference type="PANTHER" id="PTHR33406:SF13">
    <property type="entry name" value="MEMBRANE PROTEIN YDFJ"/>
    <property type="match status" value="1"/>
</dbReference>
<accession>A0A4D6HCR7</accession>
<feature type="transmembrane region" description="Helical" evidence="6">
    <location>
        <begin position="776"/>
        <end position="803"/>
    </location>
</feature>
<evidence type="ECO:0000256" key="2">
    <source>
        <dbReference type="ARBA" id="ARBA00022475"/>
    </source>
</evidence>
<feature type="transmembrane region" description="Helical" evidence="6">
    <location>
        <begin position="738"/>
        <end position="756"/>
    </location>
</feature>
<feature type="transmembrane region" description="Helical" evidence="6">
    <location>
        <begin position="314"/>
        <end position="335"/>
    </location>
</feature>
<feature type="domain" description="SSD" evidence="7">
    <location>
        <begin position="289"/>
        <end position="413"/>
    </location>
</feature>
<dbReference type="KEGG" id="hsn:DV733_09070"/>
<feature type="transmembrane region" description="Helical" evidence="6">
    <location>
        <begin position="453"/>
        <end position="471"/>
    </location>
</feature>
<dbReference type="PROSITE" id="PS50156">
    <property type="entry name" value="SSD"/>
    <property type="match status" value="2"/>
</dbReference>
<feature type="transmembrane region" description="Helical" evidence="6">
    <location>
        <begin position="356"/>
        <end position="375"/>
    </location>
</feature>
<dbReference type="Proteomes" id="UP000296706">
    <property type="component" value="Chromosome"/>
</dbReference>
<gene>
    <name evidence="8" type="ORF">DV733_09070</name>
</gene>
<evidence type="ECO:0000256" key="5">
    <source>
        <dbReference type="ARBA" id="ARBA00023136"/>
    </source>
</evidence>
<sequence>MVVNPLERFSELVTGHSRLVIVAMLVLTVVVASGASAIPAAPPQDASEFIDDSEELAAIEYVQDAYSSDEGVSTIQLFARDHESGSALSKAALLDGLYFQQALYADATVTAPLVTDRTPIVGVENVVATAAMGRTEPTLHAQVAGVTLDEQIAQLAGMTDAEVASVVASVLTGAPDAPAAGATLRLLPVDFEPGDATAEARATLVSRDVSGTELGEDFSPAVFDSERAIADLAAEQASTEYFLATFTTLLEEDAVAMSDSLTLVIPLALGLIVVALVVAYRKLADIALALLGTVLVLVWLFGLMGWFGIPGYDIITLGVPVLLIGISVDYAIHTFMRHREERSRGEASRLAMRRSLVGVGAALLWVTLTAGLGFLSNLTSDLAEIRAFGVATTLGLAAALLVFTTLVPALKIEIDGLLARLGRDRPRQAFGAGGGRFSGVLGTGATAARRAPVVVLALALVVSAGAAYGAVQLDASADQEFLADDPPGWMDALPEPFKPGDYTAKEKLTYVETNFRQSDATAGYVLLRGSITDDRALERMAAADAGADRDVFIATAEGSTLVSPLSAMQRVAGADPDFATALAAADTDGNGVPDRDVGALYDALFAAAPELAGTVLERTVDGEYVSALVIADPVPTAGDDAVSAALRGLAADLETGDGAITAVPTGDAVILSMTLGSLIENVIVTLLVTLVAVNVLLIVGYRLTEGSASLGFVTLLPVTFGVAWFFGTLWVLGEELTLLTSVIASLTVGLGVDYSIHFSERYKQELDRQSGVWPALFATMAGTGGALFGGFVTTVAAFATLGLATMPQLAQFGLLVALALVYAFLSTVLVLPSLLVVWTRVFGPGDVDFEQSPRTGLDTTTTGGDD</sequence>
<protein>
    <submittedName>
        <fullName evidence="8">RND family transporter</fullName>
    </submittedName>
</protein>
<feature type="transmembrane region" description="Helical" evidence="6">
    <location>
        <begin position="809"/>
        <end position="831"/>
    </location>
</feature>
<evidence type="ECO:0000256" key="6">
    <source>
        <dbReference type="SAM" id="Phobius"/>
    </source>
</evidence>
<feature type="transmembrane region" description="Helical" evidence="6">
    <location>
        <begin position="710"/>
        <end position="732"/>
    </location>
</feature>
<evidence type="ECO:0000256" key="1">
    <source>
        <dbReference type="ARBA" id="ARBA00004651"/>
    </source>
</evidence>
<dbReference type="SUPFAM" id="SSF82866">
    <property type="entry name" value="Multidrug efflux transporter AcrB transmembrane domain"/>
    <property type="match status" value="2"/>
</dbReference>
<feature type="transmembrane region" description="Helical" evidence="6">
    <location>
        <begin position="682"/>
        <end position="703"/>
    </location>
</feature>